<dbReference type="Proteomes" id="UP000033475">
    <property type="component" value="Unassembled WGS sequence"/>
</dbReference>
<organism evidence="1 2">
    <name type="scientific">Rickettsia felis str. Pedreira</name>
    <dbReference type="NCBI Taxonomy" id="1359196"/>
    <lineage>
        <taxon>Bacteria</taxon>
        <taxon>Pseudomonadati</taxon>
        <taxon>Pseudomonadota</taxon>
        <taxon>Alphaproteobacteria</taxon>
        <taxon>Rickettsiales</taxon>
        <taxon>Rickettsiaceae</taxon>
        <taxon>Rickettsieae</taxon>
        <taxon>Rickettsia</taxon>
        <taxon>spotted fever group</taxon>
    </lineage>
</organism>
<dbReference type="PATRIC" id="fig|1359196.3.peg.622"/>
<accession>A0A0F3MR98</accession>
<proteinExistence type="predicted"/>
<sequence length="148" mass="17080">MPAEVLKRGYKFGTIPPESLPKITELWPNPYYYDWIQGNKEHNNPDIDPQVMENIVSLCGEVSMDLPVNSDTKGVPAEVLKYEYNVSTIEQKPLSKIMELCPDPDYYYHRIQKNEKYNNPDIDFQVTKNIISLCGEVSIDLPVNEELQ</sequence>
<evidence type="ECO:0000313" key="2">
    <source>
        <dbReference type="Proteomes" id="UP000033475"/>
    </source>
</evidence>
<dbReference type="AlphaFoldDB" id="A0A0F3MR98"/>
<comment type="caution">
    <text evidence="1">The sequence shown here is derived from an EMBL/GenBank/DDBJ whole genome shotgun (WGS) entry which is preliminary data.</text>
</comment>
<protein>
    <submittedName>
        <fullName evidence="1">Uncharacterized protein</fullName>
    </submittedName>
</protein>
<evidence type="ECO:0000313" key="1">
    <source>
        <dbReference type="EMBL" id="KJV58265.1"/>
    </source>
</evidence>
<gene>
    <name evidence="1" type="ORF">RFEPED_0644</name>
</gene>
<name>A0A0F3MR98_RICFI</name>
<dbReference type="EMBL" id="LANQ01000001">
    <property type="protein sequence ID" value="KJV58265.1"/>
    <property type="molecule type" value="Genomic_DNA"/>
</dbReference>
<reference evidence="1 2" key="1">
    <citation type="submission" date="2015-01" db="EMBL/GenBank/DDBJ databases">
        <title>Genome Sequencing of Rickettsiales.</title>
        <authorList>
            <person name="Daugherty S.C."/>
            <person name="Su Q."/>
            <person name="Abolude K."/>
            <person name="Beier-Sexton M."/>
            <person name="Carlyon J.A."/>
            <person name="Carter R."/>
            <person name="Day N.P."/>
            <person name="Dumler S.J."/>
            <person name="Dyachenko V."/>
            <person name="Godinez A."/>
            <person name="Kurtti T.J."/>
            <person name="Lichay M."/>
            <person name="Mullins K.E."/>
            <person name="Ott S."/>
            <person name="Pappas-Brown V."/>
            <person name="Paris D.H."/>
            <person name="Patel P."/>
            <person name="Richards A.L."/>
            <person name="Sadzewicz L."/>
            <person name="Sears K."/>
            <person name="Seidman D."/>
            <person name="Sengamalay N."/>
            <person name="Stenos J."/>
            <person name="Tallon L.J."/>
            <person name="Vincent G."/>
            <person name="Fraser C.M."/>
            <person name="Munderloh U."/>
            <person name="Dunning-Hotopp J.C."/>
        </authorList>
    </citation>
    <scope>NUCLEOTIDE SEQUENCE [LARGE SCALE GENOMIC DNA]</scope>
    <source>
        <strain evidence="1 2">Pedreira</strain>
    </source>
</reference>